<dbReference type="EMBL" id="QNRX01000013">
    <property type="protein sequence ID" value="RBP61825.1"/>
    <property type="molecule type" value="Genomic_DNA"/>
</dbReference>
<keyword evidence="5 18" id="KW-0121">Carboxypeptidase</keyword>
<comment type="function">
    <text evidence="1">Removes C-terminal D-alanyl residues from sugar-peptide cell wall precursors.</text>
</comment>
<dbReference type="RefSeq" id="WP_113921102.1">
    <property type="nucleotide sequence ID" value="NZ_QNRX01000013.1"/>
</dbReference>
<dbReference type="Pfam" id="PF07943">
    <property type="entry name" value="PBP5_C"/>
    <property type="match status" value="1"/>
</dbReference>
<feature type="active site" description="Proton acceptor" evidence="13">
    <location>
        <position position="71"/>
    </location>
</feature>
<evidence type="ECO:0000256" key="7">
    <source>
        <dbReference type="ARBA" id="ARBA00022729"/>
    </source>
</evidence>
<evidence type="ECO:0000313" key="18">
    <source>
        <dbReference type="EMBL" id="RBP61825.1"/>
    </source>
</evidence>
<feature type="chain" id="PRO_5016786635" description="serine-type D-Ala-D-Ala carboxypeptidase" evidence="16">
    <location>
        <begin position="23"/>
        <end position="395"/>
    </location>
</feature>
<dbReference type="GO" id="GO:0006508">
    <property type="term" value="P:proteolysis"/>
    <property type="evidence" value="ECO:0007669"/>
    <property type="project" value="UniProtKB-KW"/>
</dbReference>
<organism evidence="18 19">
    <name type="scientific">Alkalibaculum bacchi</name>
    <dbReference type="NCBI Taxonomy" id="645887"/>
    <lineage>
        <taxon>Bacteria</taxon>
        <taxon>Bacillati</taxon>
        <taxon>Bacillota</taxon>
        <taxon>Clostridia</taxon>
        <taxon>Eubacteriales</taxon>
        <taxon>Eubacteriaceae</taxon>
        <taxon>Alkalibaculum</taxon>
    </lineage>
</organism>
<dbReference type="InterPro" id="IPR012338">
    <property type="entry name" value="Beta-lactam/transpept-like"/>
</dbReference>
<dbReference type="UniPathway" id="UPA00219"/>
<feature type="domain" description="Peptidase S11 D-Ala-D-Ala carboxypeptidase A C-terminal" evidence="17">
    <location>
        <begin position="286"/>
        <end position="376"/>
    </location>
</feature>
<dbReference type="InterPro" id="IPR012907">
    <property type="entry name" value="Peptidase_S11_C"/>
</dbReference>
<dbReference type="SUPFAM" id="SSF56601">
    <property type="entry name" value="beta-lactamase/transpeptidase-like"/>
    <property type="match status" value="1"/>
</dbReference>
<dbReference type="InterPro" id="IPR018044">
    <property type="entry name" value="Peptidase_S11"/>
</dbReference>
<dbReference type="EC" id="3.4.16.4" evidence="4"/>
<evidence type="ECO:0000256" key="6">
    <source>
        <dbReference type="ARBA" id="ARBA00022670"/>
    </source>
</evidence>
<feature type="signal peptide" evidence="16">
    <location>
        <begin position="1"/>
        <end position="22"/>
    </location>
</feature>
<dbReference type="OrthoDB" id="9791132at2"/>
<evidence type="ECO:0000256" key="11">
    <source>
        <dbReference type="ARBA" id="ARBA00023316"/>
    </source>
</evidence>
<dbReference type="GO" id="GO:0009252">
    <property type="term" value="P:peptidoglycan biosynthetic process"/>
    <property type="evidence" value="ECO:0007669"/>
    <property type="project" value="UniProtKB-UniPathway"/>
</dbReference>
<keyword evidence="8" id="KW-0378">Hydrolase</keyword>
<evidence type="ECO:0000256" key="1">
    <source>
        <dbReference type="ARBA" id="ARBA00003217"/>
    </source>
</evidence>
<evidence type="ECO:0000259" key="17">
    <source>
        <dbReference type="SMART" id="SM00936"/>
    </source>
</evidence>
<evidence type="ECO:0000256" key="16">
    <source>
        <dbReference type="SAM" id="SignalP"/>
    </source>
</evidence>
<keyword evidence="19" id="KW-1185">Reference proteome</keyword>
<protein>
    <recommendedName>
        <fullName evidence="4">serine-type D-Ala-D-Ala carboxypeptidase</fullName>
        <ecNumber evidence="4">3.4.16.4</ecNumber>
    </recommendedName>
</protein>
<keyword evidence="7 16" id="KW-0732">Signal</keyword>
<feature type="active site" evidence="13">
    <location>
        <position position="128"/>
    </location>
</feature>
<dbReference type="PANTHER" id="PTHR21581:SF6">
    <property type="entry name" value="TRAFFICKING PROTEIN PARTICLE COMPLEX SUBUNIT 12"/>
    <property type="match status" value="1"/>
</dbReference>
<dbReference type="Pfam" id="PF00768">
    <property type="entry name" value="Peptidase_S11"/>
    <property type="match status" value="1"/>
</dbReference>
<proteinExistence type="inferred from homology"/>
<dbReference type="Proteomes" id="UP000253490">
    <property type="component" value="Unassembled WGS sequence"/>
</dbReference>
<comment type="catalytic activity">
    <reaction evidence="12">
        <text>Preferential cleavage: (Ac)2-L-Lys-D-Ala-|-D-Ala. Also transpeptidation of peptidyl-alanyl moieties that are N-acyl substituents of D-alanine.</text>
        <dbReference type="EC" id="3.4.16.4"/>
    </reaction>
</comment>
<dbReference type="InterPro" id="IPR001967">
    <property type="entry name" value="Peptidase_S11_N"/>
</dbReference>
<sequence length="395" mass="43916">MKKSISFFLTCLLLFNYTIVSAEPATEEGKDAQTEGLQIESSSAILIDAATGQILYEKNANERRAPASVTKVMTMLIIMEELDKENISINDQVTVSQFAADMGGSQLFLEPSETVSVDDLLKGIAIESANDAAATMAEYIAGDYQSFIGMMNEKAKELGMKDTQFMNSNGLPAEGHYSSANDIALMSKELVKYPKIHEYLTIWMTDVNVGKNDDKVRTLANTNKLLRRDNRVDGLKTGYTDDAGYCLSATAKEGSMRLISVVLDAPSSNDRFDEALQLLNYGFSQYKNETVVEENMVLDTIPINRGVKEEINVVTKDGYSQLMLKSEKKEFKQEVKLNENISAPIAKGDKVGELKILENGKEVTKIDLIAEEDVEKINFFNLFNKFITQFINLSN</sequence>
<dbReference type="PRINTS" id="PR00725">
    <property type="entry name" value="DADACBPTASE1"/>
</dbReference>
<evidence type="ECO:0000256" key="15">
    <source>
        <dbReference type="RuleBase" id="RU004016"/>
    </source>
</evidence>
<evidence type="ECO:0000313" key="19">
    <source>
        <dbReference type="Proteomes" id="UP000253490"/>
    </source>
</evidence>
<reference evidence="18 19" key="1">
    <citation type="submission" date="2018-06" db="EMBL/GenBank/DDBJ databases">
        <title>Genomic Encyclopedia of Type Strains, Phase IV (KMG-IV): sequencing the most valuable type-strain genomes for metagenomic binning, comparative biology and taxonomic classification.</title>
        <authorList>
            <person name="Goeker M."/>
        </authorList>
    </citation>
    <scope>NUCLEOTIDE SEQUENCE [LARGE SCALE GENOMIC DNA]</scope>
    <source>
        <strain evidence="18 19">DSM 22112</strain>
    </source>
</reference>
<keyword evidence="9" id="KW-0133">Cell shape</keyword>
<comment type="caution">
    <text evidence="18">The sequence shown here is derived from an EMBL/GenBank/DDBJ whole genome shotgun (WGS) entry which is preliminary data.</text>
</comment>
<dbReference type="AlphaFoldDB" id="A0A366I5C5"/>
<evidence type="ECO:0000256" key="3">
    <source>
        <dbReference type="ARBA" id="ARBA00007164"/>
    </source>
</evidence>
<gene>
    <name evidence="18" type="ORF">DES36_11337</name>
</gene>
<comment type="pathway">
    <text evidence="2">Cell wall biogenesis; peptidoglycan biosynthesis.</text>
</comment>
<evidence type="ECO:0000256" key="9">
    <source>
        <dbReference type="ARBA" id="ARBA00022960"/>
    </source>
</evidence>
<accession>A0A366I5C5</accession>
<evidence type="ECO:0000256" key="8">
    <source>
        <dbReference type="ARBA" id="ARBA00022801"/>
    </source>
</evidence>
<evidence type="ECO:0000256" key="10">
    <source>
        <dbReference type="ARBA" id="ARBA00022984"/>
    </source>
</evidence>
<evidence type="ECO:0000256" key="12">
    <source>
        <dbReference type="ARBA" id="ARBA00034000"/>
    </source>
</evidence>
<dbReference type="PANTHER" id="PTHR21581">
    <property type="entry name" value="D-ALANYL-D-ALANINE CARBOXYPEPTIDASE"/>
    <property type="match status" value="1"/>
</dbReference>
<keyword evidence="6" id="KW-0645">Protease</keyword>
<evidence type="ECO:0000256" key="5">
    <source>
        <dbReference type="ARBA" id="ARBA00022645"/>
    </source>
</evidence>
<dbReference type="GO" id="GO:0009002">
    <property type="term" value="F:serine-type D-Ala-D-Ala carboxypeptidase activity"/>
    <property type="evidence" value="ECO:0007669"/>
    <property type="project" value="UniProtKB-EC"/>
</dbReference>
<dbReference type="InterPro" id="IPR015956">
    <property type="entry name" value="Peniciliin-bd_prot_C_sf"/>
</dbReference>
<evidence type="ECO:0000256" key="13">
    <source>
        <dbReference type="PIRSR" id="PIRSR618044-1"/>
    </source>
</evidence>
<keyword evidence="11" id="KW-0961">Cell wall biogenesis/degradation</keyword>
<dbReference type="Gene3D" id="3.40.710.10">
    <property type="entry name" value="DD-peptidase/beta-lactamase superfamily"/>
    <property type="match status" value="1"/>
</dbReference>
<feature type="binding site" evidence="14">
    <location>
        <position position="236"/>
    </location>
    <ligand>
        <name>substrate</name>
    </ligand>
</feature>
<dbReference type="SMART" id="SM00936">
    <property type="entry name" value="PBP5_C"/>
    <property type="match status" value="1"/>
</dbReference>
<evidence type="ECO:0000256" key="14">
    <source>
        <dbReference type="PIRSR" id="PIRSR618044-2"/>
    </source>
</evidence>
<dbReference type="GO" id="GO:0008360">
    <property type="term" value="P:regulation of cell shape"/>
    <property type="evidence" value="ECO:0007669"/>
    <property type="project" value="UniProtKB-KW"/>
</dbReference>
<name>A0A366I5C5_9FIRM</name>
<comment type="similarity">
    <text evidence="3 15">Belongs to the peptidase S11 family.</text>
</comment>
<evidence type="ECO:0000256" key="4">
    <source>
        <dbReference type="ARBA" id="ARBA00012448"/>
    </source>
</evidence>
<feature type="active site" description="Acyl-ester intermediate" evidence="13">
    <location>
        <position position="68"/>
    </location>
</feature>
<evidence type="ECO:0000256" key="2">
    <source>
        <dbReference type="ARBA" id="ARBA00004752"/>
    </source>
</evidence>
<dbReference type="GO" id="GO:0071555">
    <property type="term" value="P:cell wall organization"/>
    <property type="evidence" value="ECO:0007669"/>
    <property type="project" value="UniProtKB-KW"/>
</dbReference>
<dbReference type="Gene3D" id="2.60.410.10">
    <property type="entry name" value="D-Ala-D-Ala carboxypeptidase, C-terminal domain"/>
    <property type="match status" value="1"/>
</dbReference>
<dbReference type="InterPro" id="IPR037167">
    <property type="entry name" value="Peptidase_S11_C_sf"/>
</dbReference>
<dbReference type="SUPFAM" id="SSF69189">
    <property type="entry name" value="Penicillin-binding protein associated domain"/>
    <property type="match status" value="1"/>
</dbReference>
<keyword evidence="10" id="KW-0573">Peptidoglycan synthesis</keyword>